<evidence type="ECO:0000256" key="7">
    <source>
        <dbReference type="SAM" id="Phobius"/>
    </source>
</evidence>
<feature type="transmembrane region" description="Helical" evidence="7">
    <location>
        <begin position="180"/>
        <end position="199"/>
    </location>
</feature>
<name>A0A254TD42_9BURK</name>
<feature type="transmembrane region" description="Helical" evidence="7">
    <location>
        <begin position="97"/>
        <end position="116"/>
    </location>
</feature>
<proteinExistence type="inferred from homology"/>
<feature type="domain" description="Heme-copper oxidase subunit III family profile" evidence="8">
    <location>
        <begin position="1"/>
        <end position="200"/>
    </location>
</feature>
<evidence type="ECO:0000256" key="4">
    <source>
        <dbReference type="ARBA" id="ARBA00022989"/>
    </source>
</evidence>
<feature type="transmembrane region" description="Helical" evidence="7">
    <location>
        <begin position="64"/>
        <end position="85"/>
    </location>
</feature>
<dbReference type="GO" id="GO:0005886">
    <property type="term" value="C:plasma membrane"/>
    <property type="evidence" value="ECO:0007669"/>
    <property type="project" value="UniProtKB-SubCell"/>
</dbReference>
<dbReference type="InterPro" id="IPR013833">
    <property type="entry name" value="Cyt_c_oxidase_su3_a-hlx"/>
</dbReference>
<accession>A0A254TD42</accession>
<dbReference type="InterPro" id="IPR000298">
    <property type="entry name" value="Cyt_c_oxidase-like_su3"/>
</dbReference>
<dbReference type="InterPro" id="IPR035973">
    <property type="entry name" value="Cyt_c_oxidase_su3-like_sf"/>
</dbReference>
<comment type="caution">
    <text evidence="9">The sequence shown here is derived from an EMBL/GenBank/DDBJ whole genome shotgun (WGS) entry which is preliminary data.</text>
</comment>
<keyword evidence="3 6" id="KW-0812">Transmembrane</keyword>
<dbReference type="SUPFAM" id="SSF81452">
    <property type="entry name" value="Cytochrome c oxidase subunit III-like"/>
    <property type="match status" value="1"/>
</dbReference>
<dbReference type="EMBL" id="LSTO01000001">
    <property type="protein sequence ID" value="OWW20465.1"/>
    <property type="molecule type" value="Genomic_DNA"/>
</dbReference>
<dbReference type="PANTHER" id="PTHR11403">
    <property type="entry name" value="CYTOCHROME C OXIDASE SUBUNIT III"/>
    <property type="match status" value="1"/>
</dbReference>
<feature type="transmembrane region" description="Helical" evidence="7">
    <location>
        <begin position="21"/>
        <end position="43"/>
    </location>
</feature>
<dbReference type="PROSITE" id="PS50253">
    <property type="entry name" value="COX3"/>
    <property type="match status" value="1"/>
</dbReference>
<evidence type="ECO:0000313" key="10">
    <source>
        <dbReference type="Proteomes" id="UP000197535"/>
    </source>
</evidence>
<dbReference type="Proteomes" id="UP000197535">
    <property type="component" value="Unassembled WGS sequence"/>
</dbReference>
<dbReference type="CDD" id="cd02862">
    <property type="entry name" value="NorE_like"/>
    <property type="match status" value="1"/>
</dbReference>
<keyword evidence="10" id="KW-1185">Reference proteome</keyword>
<dbReference type="GO" id="GO:0019646">
    <property type="term" value="P:aerobic electron transport chain"/>
    <property type="evidence" value="ECO:0007669"/>
    <property type="project" value="InterPro"/>
</dbReference>
<evidence type="ECO:0000256" key="1">
    <source>
        <dbReference type="ARBA" id="ARBA00004141"/>
    </source>
</evidence>
<comment type="similarity">
    <text evidence="2 6">Belongs to the cytochrome c oxidase subunit 3 family.</text>
</comment>
<feature type="transmembrane region" description="Helical" evidence="7">
    <location>
        <begin position="136"/>
        <end position="160"/>
    </location>
</feature>
<evidence type="ECO:0000256" key="5">
    <source>
        <dbReference type="ARBA" id="ARBA00023136"/>
    </source>
</evidence>
<keyword evidence="4 7" id="KW-1133">Transmembrane helix</keyword>
<gene>
    <name evidence="9" type="ORF">AYR66_14185</name>
</gene>
<protein>
    <submittedName>
        <fullName evidence="9">Cytochrome-c oxidase</fullName>
    </submittedName>
</protein>
<dbReference type="RefSeq" id="WP_206047123.1">
    <property type="nucleotide sequence ID" value="NZ_LSTO01000001.1"/>
</dbReference>
<reference evidence="9 10" key="1">
    <citation type="submission" date="2016-02" db="EMBL/GenBank/DDBJ databases">
        <authorList>
            <person name="Wen L."/>
            <person name="He K."/>
            <person name="Yang H."/>
        </authorList>
    </citation>
    <scope>NUCLEOTIDE SEQUENCE [LARGE SCALE GENOMIC DNA]</scope>
    <source>
        <strain evidence="9 10">TSA40</strain>
    </source>
</reference>
<evidence type="ECO:0000256" key="3">
    <source>
        <dbReference type="ARBA" id="ARBA00022692"/>
    </source>
</evidence>
<dbReference type="AlphaFoldDB" id="A0A254TD42"/>
<organism evidence="9 10">
    <name type="scientific">Noviherbaspirillum denitrificans</name>
    <dbReference type="NCBI Taxonomy" id="1968433"/>
    <lineage>
        <taxon>Bacteria</taxon>
        <taxon>Pseudomonadati</taxon>
        <taxon>Pseudomonadota</taxon>
        <taxon>Betaproteobacteria</taxon>
        <taxon>Burkholderiales</taxon>
        <taxon>Oxalobacteraceae</taxon>
        <taxon>Noviherbaspirillum</taxon>
    </lineage>
</organism>
<keyword evidence="5 7" id="KW-0472">Membrane</keyword>
<sequence>MNASLSPFAPHQNTHYLPGDLAMWCFILAELLVFGVFFVVYAFTRANHVELFNASQAELNRASGAINTVLLVTSSFFVVRAVDVIRRGGLNAGAGCARWLFAAMGCGGAFLVLKLAEFGAKAADGISMSTNTFYMFYLFLGFFHFMHVVLGMVILGAVALKARRGGYSVEDHAGVETGAAYWHMVDLVWIVLFPLIYVLH</sequence>
<evidence type="ECO:0000256" key="6">
    <source>
        <dbReference type="RuleBase" id="RU003376"/>
    </source>
</evidence>
<dbReference type="GO" id="GO:0004129">
    <property type="term" value="F:cytochrome-c oxidase activity"/>
    <property type="evidence" value="ECO:0007669"/>
    <property type="project" value="InterPro"/>
</dbReference>
<comment type="subcellular location">
    <subcellularLocation>
        <location evidence="6">Cell membrane</location>
        <topology evidence="6">Multi-pass membrane protein</topology>
    </subcellularLocation>
    <subcellularLocation>
        <location evidence="1">Membrane</location>
        <topology evidence="1">Multi-pass membrane protein</topology>
    </subcellularLocation>
</comment>
<dbReference type="Gene3D" id="1.20.120.80">
    <property type="entry name" value="Cytochrome c oxidase, subunit III, four-helix bundle"/>
    <property type="match status" value="1"/>
</dbReference>
<dbReference type="Pfam" id="PF00510">
    <property type="entry name" value="COX3"/>
    <property type="match status" value="1"/>
</dbReference>
<evidence type="ECO:0000313" key="9">
    <source>
        <dbReference type="EMBL" id="OWW20465.1"/>
    </source>
</evidence>
<dbReference type="InterPro" id="IPR024791">
    <property type="entry name" value="Cyt_c/ubiquinol_Oxase_su3"/>
</dbReference>
<dbReference type="PANTHER" id="PTHR11403:SF6">
    <property type="entry name" value="NITRIC OXIDE REDUCTASE SUBUNIT E"/>
    <property type="match status" value="1"/>
</dbReference>
<evidence type="ECO:0000259" key="8">
    <source>
        <dbReference type="PROSITE" id="PS50253"/>
    </source>
</evidence>
<evidence type="ECO:0000256" key="2">
    <source>
        <dbReference type="ARBA" id="ARBA00010581"/>
    </source>
</evidence>